<name>A0A173ZYC9_9CLOT</name>
<dbReference type="OrthoDB" id="9760715at2"/>
<evidence type="ECO:0000313" key="6">
    <source>
        <dbReference type="EMBL" id="CUN80580.1"/>
    </source>
</evidence>
<dbReference type="PROSITE" id="PS51194">
    <property type="entry name" value="HELICASE_CTER"/>
    <property type="match status" value="1"/>
</dbReference>
<dbReference type="CDD" id="cd18793">
    <property type="entry name" value="SF2_C_SNF"/>
    <property type="match status" value="1"/>
</dbReference>
<dbReference type="AlphaFoldDB" id="A0A173ZYC9"/>
<gene>
    <name evidence="6" type="ORF">ERS852471_00513</name>
</gene>
<evidence type="ECO:0000256" key="1">
    <source>
        <dbReference type="ARBA" id="ARBA00022801"/>
    </source>
</evidence>
<keyword evidence="6" id="KW-0547">Nucleotide-binding</keyword>
<dbReference type="InterPro" id="IPR007527">
    <property type="entry name" value="Znf_SWIM"/>
</dbReference>
<keyword evidence="1" id="KW-0378">Hydrolase</keyword>
<dbReference type="PROSITE" id="PS51192">
    <property type="entry name" value="HELICASE_ATP_BIND_1"/>
    <property type="match status" value="1"/>
</dbReference>
<dbReference type="GO" id="GO:0008270">
    <property type="term" value="F:zinc ion binding"/>
    <property type="evidence" value="ECO:0007669"/>
    <property type="project" value="UniProtKB-KW"/>
</dbReference>
<sequence>MIKQVLLKAFEKSTYGKNERDGRRVLNNDLIADIKYEADDNEIFINSLVISESLYSQYNCRLDMDKKTKEIVLTKCSCSDYEKSGKKRITYCCKHLIATFYRFLDDIEQDSSIQDELGIGEASKELIKSTTDSVLDLLLGEKKIKKEIKLEVVINRVNWYGKIAAEFRVGLKGMSSNKLYILKDIGSFLISLYNKVPLAYGKDFTFDINEQKLSNSDKRLIKLINLIRDIDRKFISGKQVIIPDYLVREFFNVIKNNRVYLGSGFYSRQIEVDVLEEKIDLPMSLEDGGKVIKLEAENGIPESLTSTKDVYLYNSNIYLPPEEQIDVLNPYVESFSHGKTIFFAKEEEERILRELIPSMQDVSKNIRLSKSLRDKIIISPVSFKFYFDKEDETYLILKVCYGQYEFNIEHNFEEKIIYRDKAKEDEVVQKLKELGFEKIDNKFVFFKSEDDLFRFFKRDIVELQDIGEVYYSENFTGIKSIGSGAFKGEIRKGKFDYFELKFTLGNIQDREIVNILRAFRDNKKYYRLESGEFLDLNDLELNKILALLDSMELIENDNKAIFNKNKAGVIEDYINDSGIKGIRGRKIIKEIKDSLVSYRDKEYTIPNNINATLREYQVEGYKWLKTLDYLGFGGILGDEMGLGKTLQTITFIASNEGKKSLIVAPTSLVYNWKGEFSKFSPDIKVGIVNGVVKERKELIERYKEYDVLITTYNLLRRDLEFYQDKEFDYCILDEAQNIKNSSSQNAMATKSINAKRKFALTGTPIENSLMEIWSIFDFIMPGYLYDEKRFLTRYHRRLEEDKVIIDEVNKLIRPFILRRFKSDVIKELPEKIEKKLIVPLEEEQKKVYGTYANYVQELIDKKVKNDEFTKSKIEILSYITKLRQICLDPSVIMENYIGGSSKLNALTETVIGCIEQGHKILVFSQFTTVLKNVKNIFDSNYITYKYLDGSTPSKERAKLVDEFNNDDTSVFLISLKAGGTGLNLTSADIVIHLDPWWNPAVEDQATDRAHRIGQNNIVEVIKIVAQDTIEEKIISLQDEKKALIDKIVGKGAELDNTILKISDEEIISLFY</sequence>
<dbReference type="RefSeq" id="WP_055263618.1">
    <property type="nucleotide sequence ID" value="NZ_CABIXQ010000003.1"/>
</dbReference>
<dbReference type="InterPro" id="IPR013663">
    <property type="entry name" value="Helicase_SWF/SNF/SWI_bac"/>
</dbReference>
<keyword evidence="2" id="KW-0863">Zinc-finger</keyword>
<dbReference type="InterPro" id="IPR000330">
    <property type="entry name" value="SNF2_N"/>
</dbReference>
<evidence type="ECO:0000256" key="2">
    <source>
        <dbReference type="PROSITE-ProRule" id="PRU00325"/>
    </source>
</evidence>
<keyword evidence="6" id="KW-0067">ATP-binding</keyword>
<dbReference type="SMART" id="SM00490">
    <property type="entry name" value="HELICc"/>
    <property type="match status" value="1"/>
</dbReference>
<dbReference type="Pfam" id="PF08455">
    <property type="entry name" value="SNF2_assoc"/>
    <property type="match status" value="1"/>
</dbReference>
<feature type="domain" description="Helicase ATP-binding" evidence="4">
    <location>
        <begin position="625"/>
        <end position="782"/>
    </location>
</feature>
<dbReference type="EMBL" id="CYZX01000003">
    <property type="protein sequence ID" value="CUN80580.1"/>
    <property type="molecule type" value="Genomic_DNA"/>
</dbReference>
<dbReference type="SUPFAM" id="SSF52540">
    <property type="entry name" value="P-loop containing nucleoside triphosphate hydrolases"/>
    <property type="match status" value="2"/>
</dbReference>
<dbReference type="InterPro" id="IPR027417">
    <property type="entry name" value="P-loop_NTPase"/>
</dbReference>
<evidence type="ECO:0000259" key="4">
    <source>
        <dbReference type="PROSITE" id="PS51192"/>
    </source>
</evidence>
<dbReference type="PROSITE" id="PS50966">
    <property type="entry name" value="ZF_SWIM"/>
    <property type="match status" value="1"/>
</dbReference>
<evidence type="ECO:0000259" key="5">
    <source>
        <dbReference type="PROSITE" id="PS51194"/>
    </source>
</evidence>
<dbReference type="SMART" id="SM00487">
    <property type="entry name" value="DEXDc"/>
    <property type="match status" value="1"/>
</dbReference>
<keyword evidence="2" id="KW-0862">Zinc</keyword>
<dbReference type="GO" id="GO:0016787">
    <property type="term" value="F:hydrolase activity"/>
    <property type="evidence" value="ECO:0007669"/>
    <property type="project" value="UniProtKB-KW"/>
</dbReference>
<proteinExistence type="predicted"/>
<keyword evidence="6" id="KW-0347">Helicase</keyword>
<protein>
    <submittedName>
        <fullName evidence="6">SWI/SNF family helicase</fullName>
    </submittedName>
</protein>
<reference evidence="6 7" key="1">
    <citation type="submission" date="2015-09" db="EMBL/GenBank/DDBJ databases">
        <authorList>
            <consortium name="Pathogen Informatics"/>
        </authorList>
    </citation>
    <scope>NUCLEOTIDE SEQUENCE [LARGE SCALE GENOMIC DNA]</scope>
    <source>
        <strain evidence="6 7">2789STDY5834856</strain>
    </source>
</reference>
<dbReference type="Pfam" id="PF00271">
    <property type="entry name" value="Helicase_C"/>
    <property type="match status" value="1"/>
</dbReference>
<dbReference type="InterPro" id="IPR014001">
    <property type="entry name" value="Helicase_ATP-bd"/>
</dbReference>
<dbReference type="Gene3D" id="3.40.50.300">
    <property type="entry name" value="P-loop containing nucleotide triphosphate hydrolases"/>
    <property type="match status" value="1"/>
</dbReference>
<dbReference type="GO" id="GO:0004386">
    <property type="term" value="F:helicase activity"/>
    <property type="evidence" value="ECO:0007669"/>
    <property type="project" value="UniProtKB-KW"/>
</dbReference>
<dbReference type="InterPro" id="IPR001650">
    <property type="entry name" value="Helicase_C-like"/>
</dbReference>
<dbReference type="CDD" id="cd18012">
    <property type="entry name" value="DEXQc_arch_SWI2_SNF2"/>
    <property type="match status" value="1"/>
</dbReference>
<feature type="domain" description="SWIM-type" evidence="3">
    <location>
        <begin position="58"/>
        <end position="104"/>
    </location>
</feature>
<dbReference type="GO" id="GO:0005524">
    <property type="term" value="F:ATP binding"/>
    <property type="evidence" value="ECO:0007669"/>
    <property type="project" value="InterPro"/>
</dbReference>
<keyword evidence="2" id="KW-0479">Metal-binding</keyword>
<evidence type="ECO:0000313" key="7">
    <source>
        <dbReference type="Proteomes" id="UP000095594"/>
    </source>
</evidence>
<feature type="domain" description="Helicase C-terminal" evidence="5">
    <location>
        <begin position="905"/>
        <end position="1067"/>
    </location>
</feature>
<dbReference type="PANTHER" id="PTHR10799">
    <property type="entry name" value="SNF2/RAD54 HELICASE FAMILY"/>
    <property type="match status" value="1"/>
</dbReference>
<dbReference type="InterPro" id="IPR038718">
    <property type="entry name" value="SNF2-like_sf"/>
</dbReference>
<accession>A0A173ZYC9</accession>
<dbReference type="Pfam" id="PF00176">
    <property type="entry name" value="SNF2-rel_dom"/>
    <property type="match status" value="1"/>
</dbReference>
<organism evidence="6 7">
    <name type="scientific">Clostridium disporicum</name>
    <dbReference type="NCBI Taxonomy" id="84024"/>
    <lineage>
        <taxon>Bacteria</taxon>
        <taxon>Bacillati</taxon>
        <taxon>Bacillota</taxon>
        <taxon>Clostridia</taxon>
        <taxon>Eubacteriales</taxon>
        <taxon>Clostridiaceae</taxon>
        <taxon>Clostridium</taxon>
    </lineage>
</organism>
<evidence type="ECO:0000259" key="3">
    <source>
        <dbReference type="PROSITE" id="PS50966"/>
    </source>
</evidence>
<dbReference type="FunFam" id="3.40.50.10810:FF:000054">
    <property type="entry name" value="Helicase, Snf2 family"/>
    <property type="match status" value="1"/>
</dbReference>
<dbReference type="InterPro" id="IPR049730">
    <property type="entry name" value="SNF2/RAD54-like_C"/>
</dbReference>
<dbReference type="Proteomes" id="UP000095594">
    <property type="component" value="Unassembled WGS sequence"/>
</dbReference>
<dbReference type="Gene3D" id="3.40.50.10810">
    <property type="entry name" value="Tandem AAA-ATPase domain"/>
    <property type="match status" value="1"/>
</dbReference>